<name>A0ABD0X605_UMBPY</name>
<dbReference type="EMBL" id="JAGEUA010000006">
    <property type="protein sequence ID" value="KAL0973792.1"/>
    <property type="molecule type" value="Genomic_DNA"/>
</dbReference>
<comment type="caution">
    <text evidence="2">The sequence shown here is derived from an EMBL/GenBank/DDBJ whole genome shotgun (WGS) entry which is preliminary data.</text>
</comment>
<gene>
    <name evidence="2" type="ORF">UPYG_G00211230</name>
</gene>
<evidence type="ECO:0000313" key="3">
    <source>
        <dbReference type="Proteomes" id="UP001557470"/>
    </source>
</evidence>
<dbReference type="Proteomes" id="UP001557470">
    <property type="component" value="Unassembled WGS sequence"/>
</dbReference>
<organism evidence="2 3">
    <name type="scientific">Umbra pygmaea</name>
    <name type="common">Eastern mudminnow</name>
    <dbReference type="NCBI Taxonomy" id="75934"/>
    <lineage>
        <taxon>Eukaryota</taxon>
        <taxon>Metazoa</taxon>
        <taxon>Chordata</taxon>
        <taxon>Craniata</taxon>
        <taxon>Vertebrata</taxon>
        <taxon>Euteleostomi</taxon>
        <taxon>Actinopterygii</taxon>
        <taxon>Neopterygii</taxon>
        <taxon>Teleostei</taxon>
        <taxon>Protacanthopterygii</taxon>
        <taxon>Esociformes</taxon>
        <taxon>Umbridae</taxon>
        <taxon>Umbra</taxon>
    </lineage>
</organism>
<dbReference type="AlphaFoldDB" id="A0ABD0X605"/>
<feature type="region of interest" description="Disordered" evidence="1">
    <location>
        <begin position="16"/>
        <end position="40"/>
    </location>
</feature>
<proteinExistence type="predicted"/>
<evidence type="ECO:0000313" key="2">
    <source>
        <dbReference type="EMBL" id="KAL0973792.1"/>
    </source>
</evidence>
<feature type="compositionally biased region" description="Basic and acidic residues" evidence="1">
    <location>
        <begin position="28"/>
        <end position="38"/>
    </location>
</feature>
<keyword evidence="3" id="KW-1185">Reference proteome</keyword>
<protein>
    <submittedName>
        <fullName evidence="2">Uncharacterized protein</fullName>
    </submittedName>
</protein>
<reference evidence="2 3" key="1">
    <citation type="submission" date="2024-06" db="EMBL/GenBank/DDBJ databases">
        <authorList>
            <person name="Pan Q."/>
            <person name="Wen M."/>
            <person name="Jouanno E."/>
            <person name="Zahm M."/>
            <person name="Klopp C."/>
            <person name="Cabau C."/>
            <person name="Louis A."/>
            <person name="Berthelot C."/>
            <person name="Parey E."/>
            <person name="Roest Crollius H."/>
            <person name="Montfort J."/>
            <person name="Robinson-Rechavi M."/>
            <person name="Bouchez O."/>
            <person name="Lampietro C."/>
            <person name="Lopez Roques C."/>
            <person name="Donnadieu C."/>
            <person name="Postlethwait J."/>
            <person name="Bobe J."/>
            <person name="Verreycken H."/>
            <person name="Guiguen Y."/>
        </authorList>
    </citation>
    <scope>NUCLEOTIDE SEQUENCE [LARGE SCALE GENOMIC DNA]</scope>
    <source>
        <strain evidence="2">Up_M1</strain>
        <tissue evidence="2">Testis</tissue>
    </source>
</reference>
<accession>A0ABD0X605</accession>
<evidence type="ECO:0000256" key="1">
    <source>
        <dbReference type="SAM" id="MobiDB-lite"/>
    </source>
</evidence>
<sequence>MGLYRGQLWTKCFPPPSSSKQTLLRSKWRGERASKTASDRQFQTHLTDCNEIVIKPTATQQSSNSIGNKLDKGLYATIPLPCGH</sequence>